<evidence type="ECO:0000256" key="3">
    <source>
        <dbReference type="ARBA" id="ARBA00023274"/>
    </source>
</evidence>
<organism evidence="6 7">
    <name type="scientific">Batillaria attramentaria</name>
    <dbReference type="NCBI Taxonomy" id="370345"/>
    <lineage>
        <taxon>Eukaryota</taxon>
        <taxon>Metazoa</taxon>
        <taxon>Spiralia</taxon>
        <taxon>Lophotrochozoa</taxon>
        <taxon>Mollusca</taxon>
        <taxon>Gastropoda</taxon>
        <taxon>Caenogastropoda</taxon>
        <taxon>Sorbeoconcha</taxon>
        <taxon>Cerithioidea</taxon>
        <taxon>Batillariidae</taxon>
        <taxon>Batillaria</taxon>
    </lineage>
</organism>
<comment type="caution">
    <text evidence="6">The sequence shown here is derived from an EMBL/GenBank/DDBJ whole genome shotgun (WGS) entry which is preliminary data.</text>
</comment>
<dbReference type="FunFam" id="2.40.30.10:FF:000049">
    <property type="entry name" value="39S ribosomal protein L3, mitochondrial"/>
    <property type="match status" value="1"/>
</dbReference>
<evidence type="ECO:0000256" key="5">
    <source>
        <dbReference type="ARBA" id="ARBA00035396"/>
    </source>
</evidence>
<accession>A0ABD0K387</accession>
<keyword evidence="2" id="KW-0689">Ribosomal protein</keyword>
<gene>
    <name evidence="6" type="ORF">BaRGS_00027102</name>
</gene>
<dbReference type="AlphaFoldDB" id="A0ABD0K387"/>
<keyword evidence="7" id="KW-1185">Reference proteome</keyword>
<evidence type="ECO:0000313" key="6">
    <source>
        <dbReference type="EMBL" id="KAK7481729.1"/>
    </source>
</evidence>
<name>A0ABD0K387_9CAEN</name>
<dbReference type="GO" id="GO:0005840">
    <property type="term" value="C:ribosome"/>
    <property type="evidence" value="ECO:0007669"/>
    <property type="project" value="UniProtKB-KW"/>
</dbReference>
<dbReference type="GO" id="GO:1990904">
    <property type="term" value="C:ribonucleoprotein complex"/>
    <property type="evidence" value="ECO:0007669"/>
    <property type="project" value="UniProtKB-KW"/>
</dbReference>
<dbReference type="InterPro" id="IPR009000">
    <property type="entry name" value="Transl_B-barrel_sf"/>
</dbReference>
<reference evidence="6 7" key="1">
    <citation type="journal article" date="2023" name="Sci. Data">
        <title>Genome assembly of the Korean intertidal mud-creeper Batillaria attramentaria.</title>
        <authorList>
            <person name="Patra A.K."/>
            <person name="Ho P.T."/>
            <person name="Jun S."/>
            <person name="Lee S.J."/>
            <person name="Kim Y."/>
            <person name="Won Y.J."/>
        </authorList>
    </citation>
    <scope>NUCLEOTIDE SEQUENCE [LARGE SCALE GENOMIC DNA]</scope>
    <source>
        <strain evidence="6">Wonlab-2016</strain>
    </source>
</reference>
<dbReference type="PANTHER" id="PTHR11229">
    <property type="entry name" value="50S RIBOSOMAL PROTEIN L3"/>
    <property type="match status" value="1"/>
</dbReference>
<comment type="similarity">
    <text evidence="1">Belongs to the universal ribosomal protein uL3 family.</text>
</comment>
<dbReference type="SUPFAM" id="SSF50447">
    <property type="entry name" value="Translation proteins"/>
    <property type="match status" value="1"/>
</dbReference>
<dbReference type="InterPro" id="IPR000597">
    <property type="entry name" value="Ribosomal_uL3"/>
</dbReference>
<evidence type="ECO:0000256" key="2">
    <source>
        <dbReference type="ARBA" id="ARBA00022980"/>
    </source>
</evidence>
<dbReference type="Pfam" id="PF00297">
    <property type="entry name" value="Ribosomal_L3"/>
    <property type="match status" value="1"/>
</dbReference>
<dbReference type="InterPro" id="IPR019927">
    <property type="entry name" value="Ribosomal_uL3_bac/org-type"/>
</dbReference>
<evidence type="ECO:0000313" key="7">
    <source>
        <dbReference type="Proteomes" id="UP001519460"/>
    </source>
</evidence>
<dbReference type="Proteomes" id="UP001519460">
    <property type="component" value="Unassembled WGS sequence"/>
</dbReference>
<dbReference type="EMBL" id="JACVVK020000258">
    <property type="protein sequence ID" value="KAK7481729.1"/>
    <property type="molecule type" value="Genomic_DNA"/>
</dbReference>
<keyword evidence="3" id="KW-0687">Ribonucleoprotein</keyword>
<protein>
    <recommendedName>
        <fullName evidence="4">Large ribosomal subunit protein uL3m</fullName>
    </recommendedName>
    <alternativeName>
        <fullName evidence="5">39S ribosomal protein L3, mitochondrial</fullName>
    </alternativeName>
</protein>
<evidence type="ECO:0000256" key="1">
    <source>
        <dbReference type="ARBA" id="ARBA00006540"/>
    </source>
</evidence>
<sequence>MTHSNWLTIPIITGTPLTAMHFRVGDHVDVQAKTIDHGFQGVVKRWGMKGMPASHGVTKAHRKMGSTGGGGNKAAIWKGKHMPGHMGNRWQILKGLRIWRINTKYNVLYVTGPNVPGNTHGFVRVYDTILPTKRSAPDNHPPMPTWFPEDCQEPVPDELSDEQLFRFSEPSIHHQEKA</sequence>
<dbReference type="Gene3D" id="2.40.30.10">
    <property type="entry name" value="Translation factors"/>
    <property type="match status" value="1"/>
</dbReference>
<evidence type="ECO:0000256" key="4">
    <source>
        <dbReference type="ARBA" id="ARBA00035209"/>
    </source>
</evidence>
<proteinExistence type="inferred from homology"/>
<dbReference type="PANTHER" id="PTHR11229:SF8">
    <property type="entry name" value="LARGE RIBOSOMAL SUBUNIT PROTEIN UL3M"/>
    <property type="match status" value="1"/>
</dbReference>